<dbReference type="InterPro" id="IPR029056">
    <property type="entry name" value="Ribokinase-like"/>
</dbReference>
<proteinExistence type="predicted"/>
<dbReference type="PANTHER" id="PTHR20858:SF17">
    <property type="entry name" value="HYDROXYMETHYLPYRIMIDINE_PHOSPHOMETHYLPYRIMIDINE KINASE THI20-RELATED"/>
    <property type="match status" value="1"/>
</dbReference>
<reference evidence="4 5" key="1">
    <citation type="submission" date="2007-08" db="EMBL/GenBank/DDBJ databases">
        <title>Complete sequence of Roseiflexus castenholzii DSM 13941.</title>
        <authorList>
            <consortium name="US DOE Joint Genome Institute"/>
            <person name="Copeland A."/>
            <person name="Lucas S."/>
            <person name="Lapidus A."/>
            <person name="Barry K."/>
            <person name="Glavina del Rio T."/>
            <person name="Dalin E."/>
            <person name="Tice H."/>
            <person name="Pitluck S."/>
            <person name="Thompson L.S."/>
            <person name="Brettin T."/>
            <person name="Bruce D."/>
            <person name="Detter J.C."/>
            <person name="Han C."/>
            <person name="Tapia R."/>
            <person name="Schmutz J."/>
            <person name="Larimer F."/>
            <person name="Land M."/>
            <person name="Hauser L."/>
            <person name="Kyrpides N."/>
            <person name="Mikhailova N."/>
            <person name="Bryant D.A."/>
            <person name="Hanada S."/>
            <person name="Tsukatani Y."/>
            <person name="Richardson P."/>
        </authorList>
    </citation>
    <scope>NUCLEOTIDE SEQUENCE [LARGE SCALE GENOMIC DNA]</scope>
    <source>
        <strain evidence="5">DSM 13941 / HLO8</strain>
    </source>
</reference>
<sequence>MTGDHAGWSPVIGITRHGRNGSCEEATHPRAHPNENAGVNSIGGTPGTKPPPLPAPTWAEARHSSRPEVLCMAHGVYETGAITAQNTLGTQAVELLSPNLVVARITPVLDNIGADAVKTGMPGAAPIIERVADVLRRSEVRQPVVDPVMVVNGGQARRPAARCRHGERPARGAVAAGPGHHAALPDASVLLGGRCRTRRICASRHGTRLPLLALRAAEGRTPLR</sequence>
<dbReference type="EMBL" id="CP000804">
    <property type="protein sequence ID" value="ABU57413.1"/>
    <property type="molecule type" value="Genomic_DNA"/>
</dbReference>
<accession>A7NIV5</accession>
<dbReference type="GO" id="GO:0005829">
    <property type="term" value="C:cytosol"/>
    <property type="evidence" value="ECO:0007669"/>
    <property type="project" value="TreeGrafter"/>
</dbReference>
<evidence type="ECO:0000259" key="3">
    <source>
        <dbReference type="Pfam" id="PF08543"/>
    </source>
</evidence>
<dbReference type="eggNOG" id="COG0351">
    <property type="taxonomic scope" value="Bacteria"/>
</dbReference>
<feature type="domain" description="Pyridoxamine kinase/Phosphomethylpyrimidine kinase" evidence="3">
    <location>
        <begin position="73"/>
        <end position="155"/>
    </location>
</feature>
<keyword evidence="1" id="KW-0784">Thiamine biosynthesis</keyword>
<dbReference type="SUPFAM" id="SSF53613">
    <property type="entry name" value="Ribokinase-like"/>
    <property type="match status" value="1"/>
</dbReference>
<dbReference type="KEGG" id="rca:Rcas_1317"/>
<dbReference type="GO" id="GO:0008902">
    <property type="term" value="F:hydroxymethylpyrimidine kinase activity"/>
    <property type="evidence" value="ECO:0007669"/>
    <property type="project" value="TreeGrafter"/>
</dbReference>
<keyword evidence="5" id="KW-1185">Reference proteome</keyword>
<dbReference type="HOGENOM" id="CLU_1234249_0_0_0"/>
<protein>
    <submittedName>
        <fullName evidence="4">Phosphomethylpyrimidine kinase type-1</fullName>
    </submittedName>
</protein>
<name>A7NIV5_ROSCS</name>
<dbReference type="AlphaFoldDB" id="A7NIV5"/>
<keyword evidence="4" id="KW-0418">Kinase</keyword>
<evidence type="ECO:0000256" key="1">
    <source>
        <dbReference type="ARBA" id="ARBA00022977"/>
    </source>
</evidence>
<dbReference type="PANTHER" id="PTHR20858">
    <property type="entry name" value="PHOSPHOMETHYLPYRIMIDINE KINASE"/>
    <property type="match status" value="1"/>
</dbReference>
<dbReference type="Gene3D" id="3.40.1190.20">
    <property type="match status" value="1"/>
</dbReference>
<dbReference type="OrthoDB" id="9810880at2"/>
<dbReference type="GO" id="GO:0009228">
    <property type="term" value="P:thiamine biosynthetic process"/>
    <property type="evidence" value="ECO:0007669"/>
    <property type="project" value="UniProtKB-KW"/>
</dbReference>
<dbReference type="Pfam" id="PF08543">
    <property type="entry name" value="Phos_pyr_kin"/>
    <property type="match status" value="1"/>
</dbReference>
<feature type="region of interest" description="Disordered" evidence="2">
    <location>
        <begin position="1"/>
        <end position="54"/>
    </location>
</feature>
<gene>
    <name evidence="4" type="ordered locus">Rcas_1317</name>
</gene>
<dbReference type="GO" id="GO:0008972">
    <property type="term" value="F:phosphomethylpyrimidine kinase activity"/>
    <property type="evidence" value="ECO:0007669"/>
    <property type="project" value="TreeGrafter"/>
</dbReference>
<dbReference type="InterPro" id="IPR013749">
    <property type="entry name" value="PM/HMP-P_kinase-1"/>
</dbReference>
<keyword evidence="4" id="KW-0808">Transferase</keyword>
<dbReference type="Proteomes" id="UP000000263">
    <property type="component" value="Chromosome"/>
</dbReference>
<organism evidence="4 5">
    <name type="scientific">Roseiflexus castenholzii (strain DSM 13941 / HLO8)</name>
    <dbReference type="NCBI Taxonomy" id="383372"/>
    <lineage>
        <taxon>Bacteria</taxon>
        <taxon>Bacillati</taxon>
        <taxon>Chloroflexota</taxon>
        <taxon>Chloroflexia</taxon>
        <taxon>Chloroflexales</taxon>
        <taxon>Roseiflexineae</taxon>
        <taxon>Roseiflexaceae</taxon>
        <taxon>Roseiflexus</taxon>
    </lineage>
</organism>
<evidence type="ECO:0000313" key="4">
    <source>
        <dbReference type="EMBL" id="ABU57413.1"/>
    </source>
</evidence>
<evidence type="ECO:0000313" key="5">
    <source>
        <dbReference type="Proteomes" id="UP000000263"/>
    </source>
</evidence>
<dbReference type="STRING" id="383372.Rcas_1317"/>
<evidence type="ECO:0000256" key="2">
    <source>
        <dbReference type="SAM" id="MobiDB-lite"/>
    </source>
</evidence>